<gene>
    <name evidence="8" type="primary">leuC</name>
    <name evidence="10" type="ORF">CGL52_03500</name>
</gene>
<comment type="catalytic activity">
    <reaction evidence="8">
        <text>(2R,3S)-3-isopropylmalate = (2S)-2-isopropylmalate</text>
        <dbReference type="Rhea" id="RHEA:32287"/>
        <dbReference type="ChEBI" id="CHEBI:1178"/>
        <dbReference type="ChEBI" id="CHEBI:35121"/>
        <dbReference type="EC" id="4.2.1.33"/>
    </reaction>
</comment>
<dbReference type="RefSeq" id="WP_116430426.1">
    <property type="nucleotide sequence ID" value="NZ_NMUF01000006.1"/>
</dbReference>
<accession>A0A371R5T9</accession>
<evidence type="ECO:0000256" key="7">
    <source>
        <dbReference type="ARBA" id="ARBA00023304"/>
    </source>
</evidence>
<dbReference type="SUPFAM" id="SSF53732">
    <property type="entry name" value="Aconitase iron-sulfur domain"/>
    <property type="match status" value="1"/>
</dbReference>
<keyword evidence="1 8" id="KW-0432">Leucine biosynthesis</keyword>
<dbReference type="PANTHER" id="PTHR43822:SF2">
    <property type="entry name" value="HOMOACONITASE, MITOCHONDRIAL"/>
    <property type="match status" value="1"/>
</dbReference>
<evidence type="ECO:0000256" key="8">
    <source>
        <dbReference type="HAMAP-Rule" id="MF_01027"/>
    </source>
</evidence>
<dbReference type="NCBIfam" id="NF001614">
    <property type="entry name" value="PRK00402.1"/>
    <property type="match status" value="1"/>
</dbReference>
<evidence type="ECO:0000256" key="5">
    <source>
        <dbReference type="ARBA" id="ARBA00023014"/>
    </source>
</evidence>
<dbReference type="InterPro" id="IPR001030">
    <property type="entry name" value="Acoase/IPM_deHydtase_lsu_aba"/>
</dbReference>
<keyword evidence="6 8" id="KW-0456">Lyase</keyword>
<feature type="binding site" evidence="8">
    <location>
        <position position="353"/>
    </location>
    <ligand>
        <name>[4Fe-4S] cluster</name>
        <dbReference type="ChEBI" id="CHEBI:49883"/>
    </ligand>
</feature>
<feature type="binding site" evidence="8">
    <location>
        <position position="356"/>
    </location>
    <ligand>
        <name>[4Fe-4S] cluster</name>
        <dbReference type="ChEBI" id="CHEBI:49883"/>
    </ligand>
</feature>
<dbReference type="GO" id="GO:0003861">
    <property type="term" value="F:3-isopropylmalate dehydratase activity"/>
    <property type="evidence" value="ECO:0007669"/>
    <property type="project" value="UniProtKB-UniRule"/>
</dbReference>
<dbReference type="EMBL" id="NMUF01000006">
    <property type="protein sequence ID" value="RFA99436.1"/>
    <property type="molecule type" value="Genomic_DNA"/>
</dbReference>
<dbReference type="GO" id="GO:0046872">
    <property type="term" value="F:metal ion binding"/>
    <property type="evidence" value="ECO:0007669"/>
    <property type="project" value="UniProtKB-KW"/>
</dbReference>
<comment type="function">
    <text evidence="8">Catalyzes the isomerization between 2-isopropylmalate and 3-isopropylmalate, via the formation of 2-isopropylmaleate.</text>
</comment>
<dbReference type="PROSITE" id="PS01244">
    <property type="entry name" value="ACONITASE_2"/>
    <property type="match status" value="1"/>
</dbReference>
<dbReference type="Pfam" id="PF00330">
    <property type="entry name" value="Aconitase"/>
    <property type="match status" value="1"/>
</dbReference>
<dbReference type="NCBIfam" id="TIGR02086">
    <property type="entry name" value="IPMI_arch"/>
    <property type="match status" value="1"/>
</dbReference>
<evidence type="ECO:0000313" key="11">
    <source>
        <dbReference type="Proteomes" id="UP000256877"/>
    </source>
</evidence>
<keyword evidence="4 8" id="KW-0408">Iron</keyword>
<evidence type="ECO:0000259" key="9">
    <source>
        <dbReference type="Pfam" id="PF00330"/>
    </source>
</evidence>
<dbReference type="PANTHER" id="PTHR43822">
    <property type="entry name" value="HOMOACONITASE, MITOCHONDRIAL-RELATED"/>
    <property type="match status" value="1"/>
</dbReference>
<keyword evidence="3 8" id="KW-0479">Metal-binding</keyword>
<comment type="cofactor">
    <cofactor evidence="8">
        <name>[4Fe-4S] cluster</name>
        <dbReference type="ChEBI" id="CHEBI:49883"/>
    </cofactor>
    <text evidence="8">Binds 1 [4Fe-4S] cluster per subunit.</text>
</comment>
<dbReference type="GO" id="GO:0009098">
    <property type="term" value="P:L-leucine biosynthetic process"/>
    <property type="evidence" value="ECO:0007669"/>
    <property type="project" value="UniProtKB-UniRule"/>
</dbReference>
<reference evidence="10 11" key="1">
    <citation type="submission" date="2017-07" db="EMBL/GenBank/DDBJ databases">
        <title>Draft genome sequence of aerobic hyperthermophilic archaea, Pyrobaculum aerophilum YKB31 and YKB32.</title>
        <authorList>
            <person name="Mochizuki T."/>
            <person name="Berliner A.J."/>
            <person name="Yoshida-Takashima Y."/>
            <person name="Takaki Y."/>
            <person name="Nunoura T."/>
            <person name="Takai K."/>
        </authorList>
    </citation>
    <scope>NUCLEOTIDE SEQUENCE [LARGE SCALE GENOMIC DNA]</scope>
    <source>
        <strain evidence="10 11">YKB32</strain>
    </source>
</reference>
<dbReference type="Gene3D" id="3.30.499.10">
    <property type="entry name" value="Aconitase, domain 3"/>
    <property type="match status" value="2"/>
</dbReference>
<keyword evidence="2 8" id="KW-0004">4Fe-4S</keyword>
<evidence type="ECO:0000256" key="6">
    <source>
        <dbReference type="ARBA" id="ARBA00023239"/>
    </source>
</evidence>
<keyword evidence="5 8" id="KW-0411">Iron-sulfur</keyword>
<comment type="subunit">
    <text evidence="8">Heterodimer of LeuC and LeuD.</text>
</comment>
<dbReference type="EC" id="4.2.1.33" evidence="8"/>
<dbReference type="PROSITE" id="PS00450">
    <property type="entry name" value="ACONITASE_1"/>
    <property type="match status" value="1"/>
</dbReference>
<feature type="domain" description="Aconitase/3-isopropylmalate dehydratase large subunit alpha/beta/alpha" evidence="9">
    <location>
        <begin position="9"/>
        <end position="278"/>
    </location>
</feature>
<comment type="pathway">
    <text evidence="8">Amino-acid biosynthesis; L-leucine biosynthesis; L-leucine from 3-methyl-2-oxobutanoate: step 2/4.</text>
</comment>
<comment type="caution">
    <text evidence="10">The sequence shown here is derived from an EMBL/GenBank/DDBJ whole genome shotgun (WGS) entry which is preliminary data.</text>
</comment>
<dbReference type="AlphaFoldDB" id="A0A371R5T9"/>
<organism evidence="10 11">
    <name type="scientific">Pyrobaculum aerophilum</name>
    <dbReference type="NCBI Taxonomy" id="13773"/>
    <lineage>
        <taxon>Archaea</taxon>
        <taxon>Thermoproteota</taxon>
        <taxon>Thermoprotei</taxon>
        <taxon>Thermoproteales</taxon>
        <taxon>Thermoproteaceae</taxon>
        <taxon>Pyrobaculum</taxon>
    </lineage>
</organism>
<name>A0A371R5T9_9CREN</name>
<evidence type="ECO:0000256" key="2">
    <source>
        <dbReference type="ARBA" id="ARBA00022485"/>
    </source>
</evidence>
<proteinExistence type="inferred from homology"/>
<dbReference type="Proteomes" id="UP000256877">
    <property type="component" value="Unassembled WGS sequence"/>
</dbReference>
<dbReference type="HAMAP" id="MF_01027">
    <property type="entry name" value="LeuC_type2"/>
    <property type="match status" value="1"/>
</dbReference>
<protein>
    <recommendedName>
        <fullName evidence="8">3-isopropylmalate dehydratase large subunit</fullName>
        <ecNumber evidence="8">4.2.1.33</ecNumber>
    </recommendedName>
    <alternativeName>
        <fullName evidence="8">Alpha-IPM isomerase</fullName>
        <shortName evidence="8">IPMI</shortName>
    </alternativeName>
    <alternativeName>
        <fullName evidence="8">Isopropylmalate isomerase</fullName>
    </alternativeName>
</protein>
<dbReference type="OrthoDB" id="255at2157"/>
<sequence>MPTWTEYILYKKLGKTPSPGDVVEIVPDLVGFHDLTGYHVLEVLESMGKVEVFDRERVVVAFDHLSPPPNQRAAEIMVYIRRHVKALGLPNFYDVGGGILHQIILEKYALPGQVIFAADSHTNTAGAVGAFAHGMGATDIAAALKLGKTWIVVPAPFRIDVVGEFPIGVMGKDVALHLLGQFGAEGFNGYSVEVFVETPKAFPMDDRATVANMSTEMGADALMFIPDVITAEYLKTERGVDYTPPRIEPGNYADKYTVELPRLEPLVAAPYSVDNIKSVREVEGVEVDQVFIGSCTNGRLSDIAVAAKILKGRRVKSRCIAIPASYEIFRRAMKLGYIDVLTEAGCVVTYGTCGPCLGGHFGVAGPGEVVVTTSNRNFKGRVGHPDAKIYLANPAVAAATAAEGKIADPRPYLRG</sequence>
<dbReference type="InterPro" id="IPR050067">
    <property type="entry name" value="IPM_dehydratase_rel_enz"/>
</dbReference>
<dbReference type="InterPro" id="IPR006251">
    <property type="entry name" value="Homoacnase/IPMdehydase_lsu"/>
</dbReference>
<dbReference type="InterPro" id="IPR018136">
    <property type="entry name" value="Aconitase_4Fe-4S_BS"/>
</dbReference>
<dbReference type="InterPro" id="IPR011826">
    <property type="entry name" value="HAcnase/IPMdehydase_lsu_prok"/>
</dbReference>
<keyword evidence="7 8" id="KW-0100">Branched-chain amino acid biosynthesis</keyword>
<dbReference type="NCBIfam" id="TIGR01343">
    <property type="entry name" value="hacA_fam"/>
    <property type="match status" value="1"/>
</dbReference>
<keyword evidence="8" id="KW-0028">Amino-acid biosynthesis</keyword>
<dbReference type="GO" id="GO:0051539">
    <property type="term" value="F:4 iron, 4 sulfur cluster binding"/>
    <property type="evidence" value="ECO:0007669"/>
    <property type="project" value="UniProtKB-KW"/>
</dbReference>
<evidence type="ECO:0000313" key="10">
    <source>
        <dbReference type="EMBL" id="RFA99436.1"/>
    </source>
</evidence>
<feature type="binding site" evidence="8">
    <location>
        <position position="295"/>
    </location>
    <ligand>
        <name>[4Fe-4S] cluster</name>
        <dbReference type="ChEBI" id="CHEBI:49883"/>
    </ligand>
</feature>
<evidence type="ECO:0000256" key="1">
    <source>
        <dbReference type="ARBA" id="ARBA00022430"/>
    </source>
</evidence>
<comment type="similarity">
    <text evidence="8">Belongs to the aconitase/IPM isomerase family. LeuC type 2 subfamily.</text>
</comment>
<dbReference type="InterPro" id="IPR036008">
    <property type="entry name" value="Aconitase_4Fe-4S_dom"/>
</dbReference>
<dbReference type="PRINTS" id="PR00415">
    <property type="entry name" value="ACONITASE"/>
</dbReference>
<evidence type="ECO:0000256" key="4">
    <source>
        <dbReference type="ARBA" id="ARBA00023004"/>
    </source>
</evidence>
<evidence type="ECO:0000256" key="3">
    <source>
        <dbReference type="ARBA" id="ARBA00022723"/>
    </source>
</evidence>
<dbReference type="InterPro" id="IPR015931">
    <property type="entry name" value="Acnase/IPM_dHydase_lsu_aba_1/3"/>
</dbReference>
<dbReference type="UniPathway" id="UPA00048">
    <property type="reaction ID" value="UER00071"/>
</dbReference>